<protein>
    <submittedName>
        <fullName evidence="1">Uncharacterized protein</fullName>
    </submittedName>
</protein>
<reference evidence="1" key="1">
    <citation type="submission" date="2014-09" db="EMBL/GenBank/DDBJ databases">
        <authorList>
            <person name="Magalhaes I.L.F."/>
            <person name="Oliveira U."/>
            <person name="Santos F.R."/>
            <person name="Vidigal T.H.D.A."/>
            <person name="Brescovit A.D."/>
            <person name="Santos A.J."/>
        </authorList>
    </citation>
    <scope>NUCLEOTIDE SEQUENCE</scope>
    <source>
        <tissue evidence="1">Shoot tissue taken approximately 20 cm above the soil surface</tissue>
    </source>
</reference>
<evidence type="ECO:0000313" key="1">
    <source>
        <dbReference type="EMBL" id="JAD35769.1"/>
    </source>
</evidence>
<reference evidence="1" key="2">
    <citation type="journal article" date="2015" name="Data Brief">
        <title>Shoot transcriptome of the giant reed, Arundo donax.</title>
        <authorList>
            <person name="Barrero R.A."/>
            <person name="Guerrero F.D."/>
            <person name="Moolhuijzen P."/>
            <person name="Goolsby J.A."/>
            <person name="Tidwell J."/>
            <person name="Bellgard S.E."/>
            <person name="Bellgard M.I."/>
        </authorList>
    </citation>
    <scope>NUCLEOTIDE SEQUENCE</scope>
    <source>
        <tissue evidence="1">Shoot tissue taken approximately 20 cm above the soil surface</tissue>
    </source>
</reference>
<dbReference type="EMBL" id="GBRH01262126">
    <property type="protein sequence ID" value="JAD35769.1"/>
    <property type="molecule type" value="Transcribed_RNA"/>
</dbReference>
<dbReference type="AlphaFoldDB" id="A0A0A8Z8M0"/>
<accession>A0A0A8Z8M0</accession>
<name>A0A0A8Z8M0_ARUDO</name>
<sequence>MCSWRCRCPGLRGRRGHGTGTAVLPWRARGAWPGWRCLRDDGIPVDGDDQRGAHEHGAVVVRSMEAGTAVQRGHGATAGWDRWRRSSPLHCSRG</sequence>
<organism evidence="1">
    <name type="scientific">Arundo donax</name>
    <name type="common">Giant reed</name>
    <name type="synonym">Donax arundinaceus</name>
    <dbReference type="NCBI Taxonomy" id="35708"/>
    <lineage>
        <taxon>Eukaryota</taxon>
        <taxon>Viridiplantae</taxon>
        <taxon>Streptophyta</taxon>
        <taxon>Embryophyta</taxon>
        <taxon>Tracheophyta</taxon>
        <taxon>Spermatophyta</taxon>
        <taxon>Magnoliopsida</taxon>
        <taxon>Liliopsida</taxon>
        <taxon>Poales</taxon>
        <taxon>Poaceae</taxon>
        <taxon>PACMAD clade</taxon>
        <taxon>Arundinoideae</taxon>
        <taxon>Arundineae</taxon>
        <taxon>Arundo</taxon>
    </lineage>
</organism>
<proteinExistence type="predicted"/>